<name>A0A7M7L3W2_VARDE</name>
<dbReference type="GeneID" id="111253878"/>
<feature type="compositionally biased region" description="Polar residues" evidence="1">
    <location>
        <begin position="1164"/>
        <end position="1178"/>
    </location>
</feature>
<dbReference type="AlphaFoldDB" id="A0A7M7L3W2"/>
<evidence type="ECO:0000313" key="3">
    <source>
        <dbReference type="Proteomes" id="UP000594260"/>
    </source>
</evidence>
<protein>
    <submittedName>
        <fullName evidence="2">Uncharacterized protein</fullName>
    </submittedName>
</protein>
<dbReference type="EnsemblMetazoa" id="XM_022814033">
    <property type="protein sequence ID" value="XP_022669768"/>
    <property type="gene ID" value="LOC111253878"/>
</dbReference>
<feature type="region of interest" description="Disordered" evidence="1">
    <location>
        <begin position="745"/>
        <end position="780"/>
    </location>
</feature>
<dbReference type="KEGG" id="vde:111253878"/>
<evidence type="ECO:0000313" key="2">
    <source>
        <dbReference type="EnsemblMetazoa" id="XP_022669778"/>
    </source>
</evidence>
<feature type="compositionally biased region" description="Acidic residues" evidence="1">
    <location>
        <begin position="683"/>
        <end position="692"/>
    </location>
</feature>
<feature type="region of interest" description="Disordered" evidence="1">
    <location>
        <begin position="324"/>
        <end position="356"/>
    </location>
</feature>
<proteinExistence type="predicted"/>
<keyword evidence="3" id="KW-1185">Reference proteome</keyword>
<sequence>MPSLAGELLVKNELKKLDFSRDGHVYVERYTVSELTNIAKLMKSKRAFRHLLKRPEDKMRHLEKPLVDPQSRIKLETTPLTSSLKMVIKVQQVSSSSSSDDSEESNDEDDVEEPFVDDEIFSKVFKPIRSSSLKRNTSSSNVPSSALVNSSRLERENTQRHLGSDSKANTTLRSTKYLESDVDEETFNKTFRRVRLFPVEKDDPVDKSSMSGALATAKSYCGASILFDSMSIDAKEVNPPTGVFVPPKTNDQPAAHKTEESLSVEAAAHSLVKSVANSEKEGKPNRVGEELLSVVDPFASTCLQKYLKRYHDFKAKSSDLVSPKMKLIDPPETSTDSTPSVSSRTSSNKDRLSQAHKPLTYLNDVCSDDNNPLRKSKIPKTLPCIAEKPEIPPTTESQPSATNVPTSPPAQGMMPESSSDDLMLHTVDARTHQDWQDKKAARLFRRSLLFVKKGGRVSVSRYAPDFASVGVTQNSAIYAASALTSADRLVTQEQVQEQRELRQRLTTAEDSVDTKQHIDTHQSEVVTGNEPSSAAIKQTKNAKKDTTETKGPANSVISTQVVQEINDASSDKLAMTRRGRTIKRASRFTDFLVGDTRLPTKRSEKLKERRVSKTIETCPQKWDEGQDVTDRQQQAMMPPITQNTEVLTSITKRQQKSPIAGSLKKSSDRDSPSSIDPFMSSGDEAELDEQEVPEQKFVPSLNEVTHEAQSTNEIPDKADSEGQYPDRTIAPVMFIADVEAKLATESPKAKTLPLAPPSQRSPRINESFPPRASAAPPAPSWQAEVQRVQKVLINPAMGVTASEELAAIVELSQMLYNEPCTVSVEQLMKDLKTSFSIELRNHEQLIRWKKFLIMRKLEMRARLRHLREIHKKHCPLPHRITYVGRQQALHGTMALAASGSTSNKITPSRHPGLKPSQLTSLIQPGEPVIVVPSLHGRSRCVNAGTATSSAKGHVVYVPQNGPGNLSVTKVSPPLLAVHPIGAQSNPVVPISPIIPAGQRFEVPTSVSPFLANHATPHRHVVSAPISKAGLRPVPAPKGVPVVTQGLSRTGKILLKPIGGSFAGSPPRIIRRLIPINRTSNGTPVVTPLSLPSMASNGVAQSRPGISLLRKLGSNDSGSTTASLLPTSQSASYISTVNGRPPVAYLRLLNPADDGMQPLGGNTAPAETTPSNSAETSETGIARNSAASTTSLQRRKQSLKPSINFDLMPPPLGRPPKAKASVSP</sequence>
<feature type="region of interest" description="Disordered" evidence="1">
    <location>
        <begin position="132"/>
        <end position="170"/>
    </location>
</feature>
<evidence type="ECO:0000256" key="1">
    <source>
        <dbReference type="SAM" id="MobiDB-lite"/>
    </source>
</evidence>
<feature type="compositionally biased region" description="Polar residues" evidence="1">
    <location>
        <begin position="394"/>
        <end position="405"/>
    </location>
</feature>
<dbReference type="Proteomes" id="UP000594260">
    <property type="component" value="Unplaced"/>
</dbReference>
<feature type="region of interest" description="Disordered" evidence="1">
    <location>
        <begin position="527"/>
        <end position="552"/>
    </location>
</feature>
<dbReference type="EnsemblMetazoa" id="XM_022814043">
    <property type="protein sequence ID" value="XP_022669778"/>
    <property type="gene ID" value="LOC111253878"/>
</dbReference>
<feature type="compositionally biased region" description="Acidic residues" evidence="1">
    <location>
        <begin position="100"/>
        <end position="113"/>
    </location>
</feature>
<accession>A0A7M7L3W2</accession>
<feature type="compositionally biased region" description="Polar residues" evidence="1">
    <location>
        <begin position="142"/>
        <end position="151"/>
    </location>
</feature>
<feature type="region of interest" description="Disordered" evidence="1">
    <location>
        <begin position="387"/>
        <end position="418"/>
    </location>
</feature>
<feature type="compositionally biased region" description="Low complexity" evidence="1">
    <location>
        <begin position="333"/>
        <end position="346"/>
    </location>
</feature>
<dbReference type="RefSeq" id="XP_022669768.1">
    <property type="nucleotide sequence ID" value="XM_022814033.1"/>
</dbReference>
<feature type="region of interest" description="Disordered" evidence="1">
    <location>
        <begin position="91"/>
        <end position="113"/>
    </location>
</feature>
<feature type="compositionally biased region" description="Basic and acidic residues" evidence="1">
    <location>
        <begin position="152"/>
        <end position="164"/>
    </location>
</feature>
<feature type="region of interest" description="Disordered" evidence="1">
    <location>
        <begin position="1153"/>
        <end position="1223"/>
    </location>
</feature>
<feature type="region of interest" description="Disordered" evidence="1">
    <location>
        <begin position="652"/>
        <end position="726"/>
    </location>
</feature>
<reference evidence="2" key="1">
    <citation type="submission" date="2021-01" db="UniProtKB">
        <authorList>
            <consortium name="EnsemblMetazoa"/>
        </authorList>
    </citation>
    <scope>IDENTIFICATION</scope>
</reference>
<feature type="compositionally biased region" description="Low complexity" evidence="1">
    <location>
        <begin position="132"/>
        <end position="141"/>
    </location>
</feature>
<dbReference type="RefSeq" id="XP_022669778.1">
    <property type="nucleotide sequence ID" value="XM_022814043.1"/>
</dbReference>
<dbReference type="OrthoDB" id="10658226at2759"/>
<feature type="compositionally biased region" description="Polar residues" evidence="1">
    <location>
        <begin position="527"/>
        <end position="539"/>
    </location>
</feature>
<dbReference type="InParanoid" id="A0A7M7L3W2"/>
<organism evidence="2 3">
    <name type="scientific">Varroa destructor</name>
    <name type="common">Honeybee mite</name>
    <dbReference type="NCBI Taxonomy" id="109461"/>
    <lineage>
        <taxon>Eukaryota</taxon>
        <taxon>Metazoa</taxon>
        <taxon>Ecdysozoa</taxon>
        <taxon>Arthropoda</taxon>
        <taxon>Chelicerata</taxon>
        <taxon>Arachnida</taxon>
        <taxon>Acari</taxon>
        <taxon>Parasitiformes</taxon>
        <taxon>Mesostigmata</taxon>
        <taxon>Gamasina</taxon>
        <taxon>Dermanyssoidea</taxon>
        <taxon>Varroidae</taxon>
        <taxon>Varroa</taxon>
    </lineage>
</organism>